<feature type="transmembrane region" description="Helical" evidence="8">
    <location>
        <begin position="80"/>
        <end position="102"/>
    </location>
</feature>
<evidence type="ECO:0000256" key="3">
    <source>
        <dbReference type="ARBA" id="ARBA00022692"/>
    </source>
</evidence>
<evidence type="ECO:0000313" key="10">
    <source>
        <dbReference type="Proteomes" id="UP000717585"/>
    </source>
</evidence>
<dbReference type="PANTHER" id="PTHR12174">
    <property type="entry name" value="SIGNAL PEPTIDE PEPTIDASE"/>
    <property type="match status" value="1"/>
</dbReference>
<organism evidence="9 10">
    <name type="scientific">Carpediemonas membranifera</name>
    <dbReference type="NCBI Taxonomy" id="201153"/>
    <lineage>
        <taxon>Eukaryota</taxon>
        <taxon>Metamonada</taxon>
        <taxon>Carpediemonas-like organisms</taxon>
        <taxon>Carpediemonas</taxon>
    </lineage>
</organism>
<evidence type="ECO:0000313" key="9">
    <source>
        <dbReference type="EMBL" id="KAG9394197.1"/>
    </source>
</evidence>
<dbReference type="PANTHER" id="PTHR12174:SF23">
    <property type="entry name" value="MINOR HISTOCOMPATIBILITY ANTIGEN H13"/>
    <property type="match status" value="1"/>
</dbReference>
<dbReference type="SMART" id="SM00730">
    <property type="entry name" value="PSN"/>
    <property type="match status" value="1"/>
</dbReference>
<accession>A0A8J6BBY5</accession>
<name>A0A8J6BBY5_9EUKA</name>
<evidence type="ECO:0000256" key="6">
    <source>
        <dbReference type="ARBA" id="ARBA00022989"/>
    </source>
</evidence>
<dbReference type="GO" id="GO:0098554">
    <property type="term" value="C:cytoplasmic side of endoplasmic reticulum membrane"/>
    <property type="evidence" value="ECO:0007669"/>
    <property type="project" value="TreeGrafter"/>
</dbReference>
<dbReference type="GO" id="GO:0098553">
    <property type="term" value="C:lumenal side of endoplasmic reticulum membrane"/>
    <property type="evidence" value="ECO:0007669"/>
    <property type="project" value="TreeGrafter"/>
</dbReference>
<evidence type="ECO:0000256" key="2">
    <source>
        <dbReference type="ARBA" id="ARBA00006859"/>
    </source>
</evidence>
<evidence type="ECO:0000256" key="5">
    <source>
        <dbReference type="ARBA" id="ARBA00022824"/>
    </source>
</evidence>
<dbReference type="GO" id="GO:0042500">
    <property type="term" value="F:aspartic endopeptidase activity, intramembrane cleaving"/>
    <property type="evidence" value="ECO:0007669"/>
    <property type="project" value="InterPro"/>
</dbReference>
<comment type="subcellular location">
    <subcellularLocation>
        <location evidence="1">Endoplasmic reticulum membrane</location>
        <topology evidence="1">Multi-pass membrane protein</topology>
    </subcellularLocation>
</comment>
<keyword evidence="6 8" id="KW-1133">Transmembrane helix</keyword>
<sequence>MSEVLTSILQGNEILFAYGALISMAAALVFIGTKFTAANPQKEANTVGVEQARLMPLFFSGTLLSLFIALKFFPKAFFNALVNVYFAFVIIISGGQLAEPLLTKTLPALSMEFCIPVGPLMKLADLVERFLPFLFDKPDEDDDEEDKAKKPTYDISLAAIVGIALMAPFVVAYYATRHWIICNLFGVVFCIVGASMMVLSSFSAGALMLIGLFVYDCFWVFATPVMVGVGRGIDLPVKLVFPKNILDIQPDQMAMLGLGDIVIPCCFIVIVHKIEAQGGPKLFVANMVAYVIALITTVAALHLSSHAQPALLYIVPALLGTTVVAALVQGQLGAVLTWAEAESLEKSKAEWGKSKTARVLAWFKNRGTEKVKEE</sequence>
<dbReference type="InterPro" id="IPR006639">
    <property type="entry name" value="Preselin/SPP"/>
</dbReference>
<keyword evidence="5" id="KW-0256">Endoplasmic reticulum</keyword>
<feature type="transmembrane region" description="Helical" evidence="8">
    <location>
        <begin position="206"/>
        <end position="233"/>
    </location>
</feature>
<evidence type="ECO:0000256" key="4">
    <source>
        <dbReference type="ARBA" id="ARBA00022801"/>
    </source>
</evidence>
<proteinExistence type="inferred from homology"/>
<feature type="transmembrane region" description="Helical" evidence="8">
    <location>
        <begin position="253"/>
        <end position="271"/>
    </location>
</feature>
<dbReference type="InterPro" id="IPR007369">
    <property type="entry name" value="Peptidase_A22B_SPP"/>
</dbReference>
<feature type="transmembrane region" description="Helical" evidence="8">
    <location>
        <begin position="15"/>
        <end position="33"/>
    </location>
</feature>
<evidence type="ECO:0000256" key="7">
    <source>
        <dbReference type="ARBA" id="ARBA00023136"/>
    </source>
</evidence>
<dbReference type="EMBL" id="JAHDYR010000016">
    <property type="protein sequence ID" value="KAG9394197.1"/>
    <property type="molecule type" value="Genomic_DNA"/>
</dbReference>
<dbReference type="GO" id="GO:0006465">
    <property type="term" value="P:signal peptide processing"/>
    <property type="evidence" value="ECO:0007669"/>
    <property type="project" value="TreeGrafter"/>
</dbReference>
<feature type="transmembrane region" description="Helical" evidence="8">
    <location>
        <begin position="283"/>
        <end position="304"/>
    </location>
</feature>
<dbReference type="AlphaFoldDB" id="A0A8J6BBY5"/>
<comment type="caution">
    <text evidence="9">The sequence shown here is derived from an EMBL/GenBank/DDBJ whole genome shotgun (WGS) entry which is preliminary data.</text>
</comment>
<dbReference type="Pfam" id="PF04258">
    <property type="entry name" value="Peptidase_A22B"/>
    <property type="match status" value="1"/>
</dbReference>
<keyword evidence="7 8" id="KW-0472">Membrane</keyword>
<reference evidence="9" key="1">
    <citation type="submission" date="2021-05" db="EMBL/GenBank/DDBJ databases">
        <title>A free-living protist that lacks canonical eukaryotic 1 DNA replication and segregation systems.</title>
        <authorList>
            <person name="Salas-Leiva D.E."/>
            <person name="Tromer E.C."/>
            <person name="Curtis B.A."/>
            <person name="Jerlstrom-Hultqvist J."/>
            <person name="Kolisko M."/>
            <person name="Yi Z."/>
            <person name="Salas-Leiva J.S."/>
            <person name="Gallot-Lavallee L."/>
            <person name="Kops G.J.P.L."/>
            <person name="Archibald J.M."/>
            <person name="Simpson A.G.B."/>
            <person name="Roger A.J."/>
        </authorList>
    </citation>
    <scope>NUCLEOTIDE SEQUENCE</scope>
    <source>
        <strain evidence="9">BICM</strain>
    </source>
</reference>
<keyword evidence="3 8" id="KW-0812">Transmembrane</keyword>
<keyword evidence="4" id="KW-0378">Hydrolase</keyword>
<feature type="transmembrane region" description="Helical" evidence="8">
    <location>
        <begin position="310"/>
        <end position="328"/>
    </location>
</feature>
<dbReference type="OrthoDB" id="29661at2759"/>
<evidence type="ECO:0000256" key="8">
    <source>
        <dbReference type="SAM" id="Phobius"/>
    </source>
</evidence>
<comment type="similarity">
    <text evidence="2">Belongs to the peptidase A22B family.</text>
</comment>
<protein>
    <submittedName>
        <fullName evidence="9">Presenilin/signal peptide peptidase</fullName>
    </submittedName>
</protein>
<feature type="transmembrane region" description="Helical" evidence="8">
    <location>
        <begin position="54"/>
        <end position="74"/>
    </location>
</feature>
<feature type="transmembrane region" description="Helical" evidence="8">
    <location>
        <begin position="155"/>
        <end position="174"/>
    </location>
</feature>
<dbReference type="GO" id="GO:0033619">
    <property type="term" value="P:membrane protein proteolysis"/>
    <property type="evidence" value="ECO:0007669"/>
    <property type="project" value="TreeGrafter"/>
</dbReference>
<keyword evidence="10" id="KW-1185">Reference proteome</keyword>
<dbReference type="Proteomes" id="UP000717585">
    <property type="component" value="Unassembled WGS sequence"/>
</dbReference>
<feature type="transmembrane region" description="Helical" evidence="8">
    <location>
        <begin position="180"/>
        <end position="199"/>
    </location>
</feature>
<evidence type="ECO:0000256" key="1">
    <source>
        <dbReference type="ARBA" id="ARBA00004477"/>
    </source>
</evidence>
<gene>
    <name evidence="9" type="ORF">J8273_4299</name>
</gene>